<evidence type="ECO:0000256" key="1">
    <source>
        <dbReference type="ARBA" id="ARBA00004141"/>
    </source>
</evidence>
<keyword evidence="6" id="KW-0325">Glycoprotein</keyword>
<dbReference type="InterPro" id="IPR020846">
    <property type="entry name" value="MFS_dom"/>
</dbReference>
<feature type="transmembrane region" description="Helical" evidence="8">
    <location>
        <begin position="147"/>
        <end position="166"/>
    </location>
</feature>
<feature type="transmembrane region" description="Helical" evidence="8">
    <location>
        <begin position="501"/>
        <end position="523"/>
    </location>
</feature>
<feature type="transmembrane region" description="Helical" evidence="8">
    <location>
        <begin position="205"/>
        <end position="223"/>
    </location>
</feature>
<feature type="region of interest" description="Disordered" evidence="7">
    <location>
        <begin position="1"/>
        <end position="64"/>
    </location>
</feature>
<dbReference type="PROSITE" id="PS50850">
    <property type="entry name" value="MFS"/>
    <property type="match status" value="1"/>
</dbReference>
<feature type="transmembrane region" description="Helical" evidence="8">
    <location>
        <begin position="235"/>
        <end position="254"/>
    </location>
</feature>
<evidence type="ECO:0000256" key="5">
    <source>
        <dbReference type="ARBA" id="ARBA00023136"/>
    </source>
</evidence>
<dbReference type="EMBL" id="SKBQ01000006">
    <property type="protein sequence ID" value="TPX09249.1"/>
    <property type="molecule type" value="Genomic_DNA"/>
</dbReference>
<evidence type="ECO:0000256" key="4">
    <source>
        <dbReference type="ARBA" id="ARBA00022989"/>
    </source>
</evidence>
<dbReference type="RefSeq" id="XP_030990741.1">
    <property type="nucleotide sequence ID" value="XM_031135574.1"/>
</dbReference>
<dbReference type="FunFam" id="1.20.1720.10:FF:000009">
    <property type="entry name" value="MFS multidrug transporter"/>
    <property type="match status" value="1"/>
</dbReference>
<accession>A0A507AXK3</accession>
<dbReference type="PANTHER" id="PTHR23502">
    <property type="entry name" value="MAJOR FACILITATOR SUPERFAMILY"/>
    <property type="match status" value="1"/>
</dbReference>
<keyword evidence="2" id="KW-0813">Transport</keyword>
<dbReference type="GO" id="GO:0015137">
    <property type="term" value="F:citrate transmembrane transporter activity"/>
    <property type="evidence" value="ECO:0007669"/>
    <property type="project" value="UniProtKB-ARBA"/>
</dbReference>
<comment type="subcellular location">
    <subcellularLocation>
        <location evidence="1">Membrane</location>
        <topology evidence="1">Multi-pass membrane protein</topology>
    </subcellularLocation>
</comment>
<organism evidence="10 12">
    <name type="scientific">Thyridium curvatum</name>
    <dbReference type="NCBI Taxonomy" id="1093900"/>
    <lineage>
        <taxon>Eukaryota</taxon>
        <taxon>Fungi</taxon>
        <taxon>Dikarya</taxon>
        <taxon>Ascomycota</taxon>
        <taxon>Pezizomycotina</taxon>
        <taxon>Sordariomycetes</taxon>
        <taxon>Sordariomycetidae</taxon>
        <taxon>Thyridiales</taxon>
        <taxon>Thyridiaceae</taxon>
        <taxon>Thyridium</taxon>
    </lineage>
</organism>
<dbReference type="CDD" id="cd17323">
    <property type="entry name" value="MFS_Tpo1_MDR_like"/>
    <property type="match status" value="1"/>
</dbReference>
<evidence type="ECO:0000313" key="10">
    <source>
        <dbReference type="EMBL" id="TPX09030.1"/>
    </source>
</evidence>
<feature type="transmembrane region" description="Helical" evidence="8">
    <location>
        <begin position="350"/>
        <end position="374"/>
    </location>
</feature>
<feature type="transmembrane region" description="Helical" evidence="8">
    <location>
        <begin position="172"/>
        <end position="193"/>
    </location>
</feature>
<dbReference type="Proteomes" id="UP000319257">
    <property type="component" value="Unassembled WGS sequence"/>
</dbReference>
<evidence type="ECO:0000256" key="6">
    <source>
        <dbReference type="ARBA" id="ARBA00023180"/>
    </source>
</evidence>
<dbReference type="GO" id="GO:0005886">
    <property type="term" value="C:plasma membrane"/>
    <property type="evidence" value="ECO:0007669"/>
    <property type="project" value="UniProtKB-ARBA"/>
</dbReference>
<comment type="caution">
    <text evidence="10">The sequence shown here is derived from an EMBL/GenBank/DDBJ whole genome shotgun (WGS) entry which is preliminary data.</text>
</comment>
<feature type="transmembrane region" description="Helical" evidence="8">
    <location>
        <begin position="112"/>
        <end position="135"/>
    </location>
</feature>
<dbReference type="FunCoup" id="A0A507AXK3">
    <property type="interactions" value="63"/>
</dbReference>
<evidence type="ECO:0000256" key="8">
    <source>
        <dbReference type="SAM" id="Phobius"/>
    </source>
</evidence>
<dbReference type="Pfam" id="PF07690">
    <property type="entry name" value="MFS_1"/>
    <property type="match status" value="1"/>
</dbReference>
<sequence length="557" mass="60266">MEEKNESTQTVPTPGELVHRTGSQSVQEAGGTGAVLTAGGAGSDDDGADSIDEQPDGGEGLSRVSTGPPYSIFSRTTKIWIMVIVSCISFVSPMTATIYFPALNPIAADLGVSLSLINLTITTYMVCQGIAPTLFGDLADVSGRRPAFIIAMTIYVLANIGLALQTNYAALLVLRMVQSSGSSGTIALAFAVVADISVSAERGKYMGFVSAGLNAGPAISPVLGGILTEYLGWRAIFWFCAILSGVATIPYTLFIPETCRKVVGNGSVPPRGWNKTLLDHWRLRKQPKQTETAAPKQRLGFPNPLKALRILVEKDLSQILFLSALIYLVFILMSATLSTQFKPIYGLNDLQIGLCYLPYGCGCCFASVGQGYLLDWNYRRVARKIGFVIDYKRGDDLSKFPIERARAQVVMPILSVGLVATTGYGWALQREVHIAVPLVMSFVIGLTVTGSYSILQTLCVDLNPHAPATAVAALNLIRCLCGAVSVAFIEKMIEHIGRGWTFTFWALLCAAFTPILFILPRWGPGWREERRLRLLKEQEKREEAERAAVGPEAAPES</sequence>
<dbReference type="GO" id="GO:0140115">
    <property type="term" value="P:export across plasma membrane"/>
    <property type="evidence" value="ECO:0007669"/>
    <property type="project" value="UniProtKB-ARBA"/>
</dbReference>
<dbReference type="InParanoid" id="A0A507AXK3"/>
<evidence type="ECO:0000313" key="12">
    <source>
        <dbReference type="Proteomes" id="UP000319257"/>
    </source>
</evidence>
<evidence type="ECO:0000256" key="7">
    <source>
        <dbReference type="SAM" id="MobiDB-lite"/>
    </source>
</evidence>
<reference evidence="10 12" key="1">
    <citation type="submission" date="2019-06" db="EMBL/GenBank/DDBJ databases">
        <title>Draft genome sequence of the filamentous fungus Phialemoniopsis curvata isolated from diesel fuel.</title>
        <authorList>
            <person name="Varaljay V.A."/>
            <person name="Lyon W.J."/>
            <person name="Crouch A.L."/>
            <person name="Drake C.E."/>
            <person name="Hollomon J.M."/>
            <person name="Nadeau L.J."/>
            <person name="Nunn H.S."/>
            <person name="Stevenson B.S."/>
            <person name="Bojanowski C.L."/>
            <person name="Crookes-Goodson W.J."/>
        </authorList>
    </citation>
    <scope>NUCLEOTIDE SEQUENCE [LARGE SCALE GENOMIC DNA]</scope>
    <source>
        <strain evidence="10 12">D216</strain>
    </source>
</reference>
<dbReference type="FunFam" id="1.20.1250.20:FF:000172">
    <property type="entry name" value="MFS multidrug resistance transporter"/>
    <property type="match status" value="1"/>
</dbReference>
<feature type="transmembrane region" description="Helical" evidence="8">
    <location>
        <begin position="467"/>
        <end position="489"/>
    </location>
</feature>
<dbReference type="InterPro" id="IPR011701">
    <property type="entry name" value="MFS"/>
</dbReference>
<dbReference type="SUPFAM" id="SSF103473">
    <property type="entry name" value="MFS general substrate transporter"/>
    <property type="match status" value="1"/>
</dbReference>
<feature type="transmembrane region" description="Helical" evidence="8">
    <location>
        <begin position="79"/>
        <end position="100"/>
    </location>
</feature>
<feature type="domain" description="Major facilitator superfamily (MFS) profile" evidence="9">
    <location>
        <begin position="81"/>
        <end position="524"/>
    </location>
</feature>
<feature type="transmembrane region" description="Helical" evidence="8">
    <location>
        <begin position="409"/>
        <end position="428"/>
    </location>
</feature>
<dbReference type="EMBL" id="SKBQ01000006">
    <property type="protein sequence ID" value="TPX09030.1"/>
    <property type="molecule type" value="Genomic_DNA"/>
</dbReference>
<dbReference type="GeneID" id="41968937"/>
<feature type="compositionally biased region" description="Acidic residues" evidence="7">
    <location>
        <begin position="43"/>
        <end position="56"/>
    </location>
</feature>
<dbReference type="STRING" id="1093900.A0A507AXK3"/>
<evidence type="ECO:0000259" key="9">
    <source>
        <dbReference type="PROSITE" id="PS50850"/>
    </source>
</evidence>
<keyword evidence="4 8" id="KW-1133">Transmembrane helix</keyword>
<dbReference type="Gene3D" id="1.20.1250.20">
    <property type="entry name" value="MFS general substrate transporter like domains"/>
    <property type="match status" value="1"/>
</dbReference>
<evidence type="ECO:0000256" key="3">
    <source>
        <dbReference type="ARBA" id="ARBA00022692"/>
    </source>
</evidence>
<proteinExistence type="predicted"/>
<dbReference type="OrthoDB" id="440553at2759"/>
<dbReference type="AlphaFoldDB" id="A0A507AXK3"/>
<keyword evidence="3 8" id="KW-0812">Transmembrane</keyword>
<protein>
    <recommendedName>
        <fullName evidence="9">Major facilitator superfamily (MFS) profile domain-containing protein</fullName>
    </recommendedName>
</protein>
<gene>
    <name evidence="10" type="ORF">E0L32_001490</name>
    <name evidence="11" type="ORF">E0L32_001709</name>
</gene>
<keyword evidence="5 8" id="KW-0472">Membrane</keyword>
<evidence type="ECO:0000256" key="2">
    <source>
        <dbReference type="ARBA" id="ARBA00022448"/>
    </source>
</evidence>
<keyword evidence="12" id="KW-1185">Reference proteome</keyword>
<feature type="transmembrane region" description="Helical" evidence="8">
    <location>
        <begin position="319"/>
        <end position="338"/>
    </location>
</feature>
<feature type="transmembrane region" description="Helical" evidence="8">
    <location>
        <begin position="434"/>
        <end position="455"/>
    </location>
</feature>
<name>A0A507AXK3_9PEZI</name>
<dbReference type="InterPro" id="IPR036259">
    <property type="entry name" value="MFS_trans_sf"/>
</dbReference>
<dbReference type="PANTHER" id="PTHR23502:SF51">
    <property type="entry name" value="QUINIDINE RESISTANCE PROTEIN 1-RELATED"/>
    <property type="match status" value="1"/>
</dbReference>
<evidence type="ECO:0000313" key="11">
    <source>
        <dbReference type="EMBL" id="TPX09249.1"/>
    </source>
</evidence>